<dbReference type="PANTHER" id="PTHR24412">
    <property type="entry name" value="KELCH PROTEIN"/>
    <property type="match status" value="1"/>
</dbReference>
<protein>
    <recommendedName>
        <fullName evidence="3">BACK domain-containing protein</fullName>
    </recommendedName>
</protein>
<dbReference type="Proteomes" id="UP000784294">
    <property type="component" value="Unassembled WGS sequence"/>
</dbReference>
<keyword evidence="5" id="KW-1185">Reference proteome</keyword>
<gene>
    <name evidence="4" type="ORF">PXEA_LOCUS31209</name>
</gene>
<dbReference type="SMART" id="SM00875">
    <property type="entry name" value="BACK"/>
    <property type="match status" value="1"/>
</dbReference>
<evidence type="ECO:0000313" key="5">
    <source>
        <dbReference type="Proteomes" id="UP000784294"/>
    </source>
</evidence>
<keyword evidence="1" id="KW-0880">Kelch repeat</keyword>
<dbReference type="SUPFAM" id="SSF54695">
    <property type="entry name" value="POZ domain"/>
    <property type="match status" value="1"/>
</dbReference>
<dbReference type="EMBL" id="CAAALY010255935">
    <property type="protein sequence ID" value="VEL37769.1"/>
    <property type="molecule type" value="Genomic_DNA"/>
</dbReference>
<keyword evidence="2" id="KW-0677">Repeat</keyword>
<sequence>MSFSALEAFICFAYTGKMQITPWNVQALLIGASFLQVSNVKEVCCKYIEERLTPDTALLAKSFAQSLLCTSLVKACDVFINENFVAVSRTGSFIKLPGHVLLEMLDSDDLFVDSEELIFLAIVRWMEAGWSQTPINASSKPSISLETLVMSESSKSFPGQDSIPLSQDFVKKNLHISQGLNTYRSGSQPSLLINQLCSYLPDAGADLVCPTDGALSLSWSVSSNLQSHLKPSKEELRTSDSPLMVNPRYSILPDLLKRVRLPLLSAKFLTEVVSKYEPIRTEIKCR</sequence>
<dbReference type="Pfam" id="PF07707">
    <property type="entry name" value="BACK"/>
    <property type="match status" value="1"/>
</dbReference>
<comment type="caution">
    <text evidence="4">The sequence shown here is derived from an EMBL/GenBank/DDBJ whole genome shotgun (WGS) entry which is preliminary data.</text>
</comment>
<organism evidence="4 5">
    <name type="scientific">Protopolystoma xenopodis</name>
    <dbReference type="NCBI Taxonomy" id="117903"/>
    <lineage>
        <taxon>Eukaryota</taxon>
        <taxon>Metazoa</taxon>
        <taxon>Spiralia</taxon>
        <taxon>Lophotrochozoa</taxon>
        <taxon>Platyhelminthes</taxon>
        <taxon>Monogenea</taxon>
        <taxon>Polyopisthocotylea</taxon>
        <taxon>Polystomatidea</taxon>
        <taxon>Polystomatidae</taxon>
        <taxon>Protopolystoma</taxon>
    </lineage>
</organism>
<dbReference type="Pfam" id="PF00651">
    <property type="entry name" value="BTB"/>
    <property type="match status" value="1"/>
</dbReference>
<evidence type="ECO:0000256" key="1">
    <source>
        <dbReference type="ARBA" id="ARBA00022441"/>
    </source>
</evidence>
<evidence type="ECO:0000256" key="2">
    <source>
        <dbReference type="ARBA" id="ARBA00022737"/>
    </source>
</evidence>
<reference evidence="4" key="1">
    <citation type="submission" date="2018-11" db="EMBL/GenBank/DDBJ databases">
        <authorList>
            <consortium name="Pathogen Informatics"/>
        </authorList>
    </citation>
    <scope>NUCLEOTIDE SEQUENCE</scope>
</reference>
<dbReference type="PANTHER" id="PTHR24412:SF497">
    <property type="entry name" value="KELCH-LIKE PROTEIN 18"/>
    <property type="match status" value="1"/>
</dbReference>
<name>A0A448XIY4_9PLAT</name>
<feature type="domain" description="BACK" evidence="3">
    <location>
        <begin position="57"/>
        <end position="151"/>
    </location>
</feature>
<dbReference type="InterPro" id="IPR000210">
    <property type="entry name" value="BTB/POZ_dom"/>
</dbReference>
<evidence type="ECO:0000313" key="4">
    <source>
        <dbReference type="EMBL" id="VEL37769.1"/>
    </source>
</evidence>
<dbReference type="InterPro" id="IPR011333">
    <property type="entry name" value="SKP1/BTB/POZ_sf"/>
</dbReference>
<dbReference type="InterPro" id="IPR011705">
    <property type="entry name" value="BACK"/>
</dbReference>
<dbReference type="AlphaFoldDB" id="A0A448XIY4"/>
<proteinExistence type="predicted"/>
<accession>A0A448XIY4</accession>
<dbReference type="OrthoDB" id="45365at2759"/>
<dbReference type="Gene3D" id="1.25.40.420">
    <property type="match status" value="1"/>
</dbReference>
<evidence type="ECO:0000259" key="3">
    <source>
        <dbReference type="SMART" id="SM00875"/>
    </source>
</evidence>
<dbReference type="Gene3D" id="3.30.710.10">
    <property type="entry name" value="Potassium Channel Kv1.1, Chain A"/>
    <property type="match status" value="1"/>
</dbReference>